<dbReference type="AlphaFoldDB" id="A0A835EZM3"/>
<dbReference type="PANTHER" id="PTHR33074:SF18">
    <property type="entry name" value="OS06G0718700 PROTEIN"/>
    <property type="match status" value="1"/>
</dbReference>
<evidence type="ECO:0000313" key="3">
    <source>
        <dbReference type="EMBL" id="KAF8723729.1"/>
    </source>
</evidence>
<proteinExistence type="predicted"/>
<comment type="caution">
    <text evidence="3">The sequence shown here is derived from an EMBL/GenBank/DDBJ whole genome shotgun (WGS) entry which is preliminary data.</text>
</comment>
<gene>
    <name evidence="3" type="ORF">HU200_021697</name>
</gene>
<organism evidence="3 4">
    <name type="scientific">Digitaria exilis</name>
    <dbReference type="NCBI Taxonomy" id="1010633"/>
    <lineage>
        <taxon>Eukaryota</taxon>
        <taxon>Viridiplantae</taxon>
        <taxon>Streptophyta</taxon>
        <taxon>Embryophyta</taxon>
        <taxon>Tracheophyta</taxon>
        <taxon>Spermatophyta</taxon>
        <taxon>Magnoliopsida</taxon>
        <taxon>Liliopsida</taxon>
        <taxon>Poales</taxon>
        <taxon>Poaceae</taxon>
        <taxon>PACMAD clade</taxon>
        <taxon>Panicoideae</taxon>
        <taxon>Panicodae</taxon>
        <taxon>Paniceae</taxon>
        <taxon>Anthephorinae</taxon>
        <taxon>Digitaria</taxon>
    </lineage>
</organism>
<reference evidence="3" key="1">
    <citation type="submission" date="2020-07" db="EMBL/GenBank/DDBJ databases">
        <title>Genome sequence and genetic diversity analysis of an under-domesticated orphan crop, white fonio (Digitaria exilis).</title>
        <authorList>
            <person name="Bennetzen J.L."/>
            <person name="Chen S."/>
            <person name="Ma X."/>
            <person name="Wang X."/>
            <person name="Yssel A.E.J."/>
            <person name="Chaluvadi S.R."/>
            <person name="Johnson M."/>
            <person name="Gangashetty P."/>
            <person name="Hamidou F."/>
            <person name="Sanogo M.D."/>
            <person name="Zwaenepoel A."/>
            <person name="Wallace J."/>
            <person name="Van De Peer Y."/>
            <person name="Van Deynze A."/>
        </authorList>
    </citation>
    <scope>NUCLEOTIDE SEQUENCE</scope>
    <source>
        <tissue evidence="3">Leaves</tissue>
    </source>
</reference>
<evidence type="ECO:0000259" key="2">
    <source>
        <dbReference type="Pfam" id="PF07762"/>
    </source>
</evidence>
<protein>
    <recommendedName>
        <fullName evidence="2">DUF1618 domain-containing protein</fullName>
    </recommendedName>
</protein>
<feature type="domain" description="DUF1618" evidence="2">
    <location>
        <begin position="145"/>
        <end position="332"/>
    </location>
</feature>
<dbReference type="Pfam" id="PF07762">
    <property type="entry name" value="DUF1618"/>
    <property type="match status" value="1"/>
</dbReference>
<feature type="region of interest" description="Disordered" evidence="1">
    <location>
        <begin position="340"/>
        <end position="361"/>
    </location>
</feature>
<dbReference type="Proteomes" id="UP000636709">
    <property type="component" value="Unassembled WGS sequence"/>
</dbReference>
<keyword evidence="4" id="KW-1185">Reference proteome</keyword>
<name>A0A835EZM3_9POAL</name>
<evidence type="ECO:0000313" key="4">
    <source>
        <dbReference type="Proteomes" id="UP000636709"/>
    </source>
</evidence>
<evidence type="ECO:0000256" key="1">
    <source>
        <dbReference type="SAM" id="MobiDB-lite"/>
    </source>
</evidence>
<dbReference type="InterPro" id="IPR011676">
    <property type="entry name" value="DUF1618"/>
</dbReference>
<sequence length="361" mass="40161">MAAASSSAGSRGNKAQRRDTPSCILMDMEGYIADCSNATTAWSKTSTGVPISASFCIARPPVLSHFFRCTPAARKLDLLPNPRPARFTDDEISVLSSGGGGYVVAALNVLPSPELHLYRFVAGTGCSTRRRRRSPNGGAKGTVGWVDLWRGILLRDVLSPEGPPKLRDIPLPLLARGNWEEFLNYPHPCFYRDVAVDDRRETIKYVEMEITLPEHVPVFPSRPEPASFVEWVNWQRQQEREQPLSHTLVPGSWTATTYSLPIPVGSWEDWRRESVVRSAGLKLPGEDDRHYELTQKLISRNNGGNKEETTLSLGCLNMAYPTIVADGEDTVYLMSKGTYRGSEKRERKKKGNDNGAHVYEG</sequence>
<dbReference type="PANTHER" id="PTHR33074">
    <property type="entry name" value="EXPRESSED PROTEIN-RELATED"/>
    <property type="match status" value="1"/>
</dbReference>
<accession>A0A835EZM3</accession>
<dbReference type="EMBL" id="JACEFO010001666">
    <property type="protein sequence ID" value="KAF8723729.1"/>
    <property type="molecule type" value="Genomic_DNA"/>
</dbReference>